<evidence type="ECO:0000256" key="1">
    <source>
        <dbReference type="SAM" id="MobiDB-lite"/>
    </source>
</evidence>
<accession>A0A267DJ91</accession>
<feature type="compositionally biased region" description="Low complexity" evidence="1">
    <location>
        <begin position="111"/>
        <end position="123"/>
    </location>
</feature>
<gene>
    <name evidence="3" type="ORF">BOX15_Mlig008478g1</name>
</gene>
<proteinExistence type="predicted"/>
<comment type="caution">
    <text evidence="3">The sequence shown here is derived from an EMBL/GenBank/DDBJ whole genome shotgun (WGS) entry which is preliminary data.</text>
</comment>
<evidence type="ECO:0000259" key="2">
    <source>
        <dbReference type="PROSITE" id="PS50234"/>
    </source>
</evidence>
<evidence type="ECO:0000313" key="3">
    <source>
        <dbReference type="EMBL" id="PAA49363.1"/>
    </source>
</evidence>
<dbReference type="InterPro" id="IPR036465">
    <property type="entry name" value="vWFA_dom_sf"/>
</dbReference>
<dbReference type="STRING" id="282301.A0A267DJ91"/>
<protein>
    <recommendedName>
        <fullName evidence="2">VWFA domain-containing protein</fullName>
    </recommendedName>
</protein>
<name>A0A267DJ91_9PLAT</name>
<dbReference type="PROSITE" id="PS50234">
    <property type="entry name" value="VWFA"/>
    <property type="match status" value="2"/>
</dbReference>
<dbReference type="InterPro" id="IPR050525">
    <property type="entry name" value="ECM_Assembly_Org"/>
</dbReference>
<feature type="domain" description="VWFA" evidence="2">
    <location>
        <begin position="169"/>
        <end position="253"/>
    </location>
</feature>
<dbReference type="SUPFAM" id="SSF53300">
    <property type="entry name" value="vWA-like"/>
    <property type="match status" value="2"/>
</dbReference>
<sequence>LSGGSSYTARALYAASEEFRLRGRRAAHKVSILVTDGRNSGKMLIKPAVKRLKRYADTSIVVGIGRHVSENEMRLIASDYASDEIRISNFRQLAGIVDKVVRKICPKEASQSDPSPDQNPDPSLAHDQDQNQDRRQYQDPNRDRNQDQSRDQSQDQSRDQSRDHQNGIDLYFVVDSSSSVTSDEFNLIKQYIKSYVNSIVVSPEDTRVSIIQYWDQVTTTVDIEEYRTVNDLIPAIENLKYFNGQRSVLGDALIPHPK</sequence>
<feature type="region of interest" description="Disordered" evidence="1">
    <location>
        <begin position="108"/>
        <end position="167"/>
    </location>
</feature>
<dbReference type="PANTHER" id="PTHR24020">
    <property type="entry name" value="COLLAGEN ALPHA"/>
    <property type="match status" value="1"/>
</dbReference>
<dbReference type="Gene3D" id="3.40.50.410">
    <property type="entry name" value="von Willebrand factor, type A domain"/>
    <property type="match status" value="2"/>
</dbReference>
<dbReference type="InterPro" id="IPR002035">
    <property type="entry name" value="VWF_A"/>
</dbReference>
<dbReference type="EMBL" id="NIVC01003898">
    <property type="protein sequence ID" value="PAA49363.1"/>
    <property type="molecule type" value="Genomic_DNA"/>
</dbReference>
<dbReference type="Pfam" id="PF00092">
    <property type="entry name" value="VWA"/>
    <property type="match status" value="2"/>
</dbReference>
<dbReference type="AlphaFoldDB" id="A0A267DJ91"/>
<feature type="domain" description="VWFA" evidence="2">
    <location>
        <begin position="1"/>
        <end position="100"/>
    </location>
</feature>
<feature type="compositionally biased region" description="Basic and acidic residues" evidence="1">
    <location>
        <begin position="124"/>
        <end position="166"/>
    </location>
</feature>
<keyword evidence="4" id="KW-1185">Reference proteome</keyword>
<feature type="non-terminal residue" evidence="3">
    <location>
        <position position="1"/>
    </location>
</feature>
<dbReference type="PANTHER" id="PTHR24020:SF84">
    <property type="entry name" value="VWFA DOMAIN-CONTAINING PROTEIN"/>
    <property type="match status" value="1"/>
</dbReference>
<dbReference type="OrthoDB" id="6022609at2759"/>
<evidence type="ECO:0000313" key="4">
    <source>
        <dbReference type="Proteomes" id="UP000215902"/>
    </source>
</evidence>
<dbReference type="Proteomes" id="UP000215902">
    <property type="component" value="Unassembled WGS sequence"/>
</dbReference>
<organism evidence="3 4">
    <name type="scientific">Macrostomum lignano</name>
    <dbReference type="NCBI Taxonomy" id="282301"/>
    <lineage>
        <taxon>Eukaryota</taxon>
        <taxon>Metazoa</taxon>
        <taxon>Spiralia</taxon>
        <taxon>Lophotrochozoa</taxon>
        <taxon>Platyhelminthes</taxon>
        <taxon>Rhabditophora</taxon>
        <taxon>Macrostomorpha</taxon>
        <taxon>Macrostomida</taxon>
        <taxon>Macrostomidae</taxon>
        <taxon>Macrostomum</taxon>
    </lineage>
</organism>
<reference evidence="3 4" key="1">
    <citation type="submission" date="2017-06" db="EMBL/GenBank/DDBJ databases">
        <title>A platform for efficient transgenesis in Macrostomum lignano, a flatworm model organism for stem cell research.</title>
        <authorList>
            <person name="Berezikov E."/>
        </authorList>
    </citation>
    <scope>NUCLEOTIDE SEQUENCE [LARGE SCALE GENOMIC DNA]</scope>
    <source>
        <strain evidence="3">DV1</strain>
        <tissue evidence="3">Whole organism</tissue>
    </source>
</reference>